<accession>A0ABQ9FF46</accession>
<evidence type="ECO:0000256" key="4">
    <source>
        <dbReference type="ARBA" id="ARBA00022833"/>
    </source>
</evidence>
<dbReference type="InterPro" id="IPR011042">
    <property type="entry name" value="6-blade_b-propeller_TolB-like"/>
</dbReference>
<protein>
    <submittedName>
        <fullName evidence="8">Uncharacterized protein</fullName>
    </submittedName>
</protein>
<evidence type="ECO:0000313" key="9">
    <source>
        <dbReference type="Proteomes" id="UP001217089"/>
    </source>
</evidence>
<evidence type="ECO:0000313" key="8">
    <source>
        <dbReference type="EMBL" id="KAJ8315963.1"/>
    </source>
</evidence>
<dbReference type="SUPFAM" id="SSF57845">
    <property type="entry name" value="B-box zinc-binding domain"/>
    <property type="match status" value="1"/>
</dbReference>
<dbReference type="InterPro" id="IPR047153">
    <property type="entry name" value="TRIM45/56/19-like"/>
</dbReference>
<dbReference type="PROSITE" id="PS50089">
    <property type="entry name" value="ZF_RING_2"/>
    <property type="match status" value="1"/>
</dbReference>
<dbReference type="Pfam" id="PF13445">
    <property type="entry name" value="zf-RING_UBOX"/>
    <property type="match status" value="1"/>
</dbReference>
<dbReference type="PANTHER" id="PTHR25462">
    <property type="entry name" value="BONUS, ISOFORM C-RELATED"/>
    <property type="match status" value="1"/>
</dbReference>
<feature type="domain" description="B box-type" evidence="7">
    <location>
        <begin position="187"/>
        <end position="221"/>
    </location>
</feature>
<dbReference type="EMBL" id="JARBDR010000328">
    <property type="protein sequence ID" value="KAJ8315963.1"/>
    <property type="molecule type" value="Genomic_DNA"/>
</dbReference>
<dbReference type="Proteomes" id="UP001217089">
    <property type="component" value="Unassembled WGS sequence"/>
</dbReference>
<dbReference type="PANTHER" id="PTHR25462:SF229">
    <property type="entry name" value="TRANSCRIPTION INTERMEDIARY FACTOR 1-BETA"/>
    <property type="match status" value="1"/>
</dbReference>
<name>A0ABQ9FF46_TEGGR</name>
<gene>
    <name evidence="8" type="ORF">KUTeg_005977</name>
</gene>
<dbReference type="InterPro" id="IPR001841">
    <property type="entry name" value="Znf_RING"/>
</dbReference>
<dbReference type="PROSITE" id="PS00518">
    <property type="entry name" value="ZF_RING_1"/>
    <property type="match status" value="1"/>
</dbReference>
<keyword evidence="2" id="KW-0479">Metal-binding</keyword>
<dbReference type="SMART" id="SM00184">
    <property type="entry name" value="RING"/>
    <property type="match status" value="1"/>
</dbReference>
<proteinExistence type="predicted"/>
<dbReference type="CDD" id="cd19757">
    <property type="entry name" value="Bbox1"/>
    <property type="match status" value="1"/>
</dbReference>
<keyword evidence="3 5" id="KW-0863">Zinc-finger</keyword>
<evidence type="ECO:0000256" key="5">
    <source>
        <dbReference type="PROSITE-ProRule" id="PRU00024"/>
    </source>
</evidence>
<evidence type="ECO:0000259" key="6">
    <source>
        <dbReference type="PROSITE" id="PS50089"/>
    </source>
</evidence>
<keyword evidence="4" id="KW-0862">Zinc</keyword>
<feature type="domain" description="B box-type" evidence="7">
    <location>
        <begin position="126"/>
        <end position="176"/>
    </location>
</feature>
<dbReference type="Gene3D" id="3.30.40.10">
    <property type="entry name" value="Zinc/RING finger domain, C3HC4 (zinc finger)"/>
    <property type="match status" value="1"/>
</dbReference>
<organism evidence="8 9">
    <name type="scientific">Tegillarca granosa</name>
    <name type="common">Malaysian cockle</name>
    <name type="synonym">Anadara granosa</name>
    <dbReference type="NCBI Taxonomy" id="220873"/>
    <lineage>
        <taxon>Eukaryota</taxon>
        <taxon>Metazoa</taxon>
        <taxon>Spiralia</taxon>
        <taxon>Lophotrochozoa</taxon>
        <taxon>Mollusca</taxon>
        <taxon>Bivalvia</taxon>
        <taxon>Autobranchia</taxon>
        <taxon>Pteriomorphia</taxon>
        <taxon>Arcoida</taxon>
        <taxon>Arcoidea</taxon>
        <taxon>Arcidae</taxon>
        <taxon>Tegillarca</taxon>
    </lineage>
</organism>
<dbReference type="InterPro" id="IPR017907">
    <property type="entry name" value="Znf_RING_CS"/>
</dbReference>
<dbReference type="InterPro" id="IPR027370">
    <property type="entry name" value="Znf-RING_euk"/>
</dbReference>
<dbReference type="InterPro" id="IPR000315">
    <property type="entry name" value="Znf_B-box"/>
</dbReference>
<dbReference type="PROSITE" id="PS50119">
    <property type="entry name" value="ZF_BBOX"/>
    <property type="match status" value="2"/>
</dbReference>
<dbReference type="Gene3D" id="3.30.160.60">
    <property type="entry name" value="Classic Zinc Finger"/>
    <property type="match status" value="1"/>
</dbReference>
<dbReference type="SUPFAM" id="SSF63829">
    <property type="entry name" value="Calcium-dependent phosphotriesterase"/>
    <property type="match status" value="1"/>
</dbReference>
<keyword evidence="1" id="KW-0597">Phosphoprotein</keyword>
<keyword evidence="9" id="KW-1185">Reference proteome</keyword>
<reference evidence="8 9" key="1">
    <citation type="submission" date="2022-12" db="EMBL/GenBank/DDBJ databases">
        <title>Chromosome-level genome of Tegillarca granosa.</title>
        <authorList>
            <person name="Kim J."/>
        </authorList>
    </citation>
    <scope>NUCLEOTIDE SEQUENCE [LARGE SCALE GENOMIC DNA]</scope>
    <source>
        <strain evidence="8">Teg-2019</strain>
        <tissue evidence="8">Adductor muscle</tissue>
    </source>
</reference>
<dbReference type="InterPro" id="IPR013083">
    <property type="entry name" value="Znf_RING/FYVE/PHD"/>
</dbReference>
<evidence type="ECO:0000259" key="7">
    <source>
        <dbReference type="PROSITE" id="PS50119"/>
    </source>
</evidence>
<sequence length="388" mass="44518">MAEKLDDKEDELTFKADFKTSVDVDDDILKCPICFEVFNKPKYLPCLHTFCEACLDSYIVSSVQQDLETKNNETESEPKPKVDFKCPVCRVVVPVSDQTLPVEEWASTFTTNHSLLALLDKQKLQRNVKLCDPCQMDSKDVTAKSWCKVCNEALCETCANYHRKFVATKQHKLFAITEEGGDDYKITRFEYCKMHKDRQLEAFCFDHDQPCCVSCVTINHRKCDHVSSLEDAARDVLDKPEITELKQTLNEMEKLFSKMLEITKLNMSNVHQEKQNMLTHISELRVRINTHLDEIQSKLEQDIKSSEKQHVELKGPLGLTTDENGNIFVVGQGSSNVHQVSSTGEHINIVLTEKNGIKNPKVICYDKNNKKLLVTHSNNKIHIYEREL</sequence>
<comment type="caution">
    <text evidence="8">The sequence shown here is derived from an EMBL/GenBank/DDBJ whole genome shotgun (WGS) entry which is preliminary data.</text>
</comment>
<evidence type="ECO:0000256" key="2">
    <source>
        <dbReference type="ARBA" id="ARBA00022723"/>
    </source>
</evidence>
<evidence type="ECO:0000256" key="1">
    <source>
        <dbReference type="ARBA" id="ARBA00022553"/>
    </source>
</evidence>
<evidence type="ECO:0000256" key="3">
    <source>
        <dbReference type="ARBA" id="ARBA00022771"/>
    </source>
</evidence>
<dbReference type="SUPFAM" id="SSF57850">
    <property type="entry name" value="RING/U-box"/>
    <property type="match status" value="1"/>
</dbReference>
<dbReference type="Gene3D" id="2.120.10.30">
    <property type="entry name" value="TolB, C-terminal domain"/>
    <property type="match status" value="1"/>
</dbReference>
<dbReference type="CDD" id="cd19756">
    <property type="entry name" value="Bbox2"/>
    <property type="match status" value="1"/>
</dbReference>
<feature type="domain" description="RING-type" evidence="6">
    <location>
        <begin position="31"/>
        <end position="90"/>
    </location>
</feature>